<dbReference type="InterPro" id="IPR032098">
    <property type="entry name" value="Acyltransf_C"/>
</dbReference>
<organism evidence="6 7">
    <name type="scientific">Russula ochroleuca</name>
    <dbReference type="NCBI Taxonomy" id="152965"/>
    <lineage>
        <taxon>Eukaryota</taxon>
        <taxon>Fungi</taxon>
        <taxon>Dikarya</taxon>
        <taxon>Basidiomycota</taxon>
        <taxon>Agaricomycotina</taxon>
        <taxon>Agaricomycetes</taxon>
        <taxon>Russulales</taxon>
        <taxon>Russulaceae</taxon>
        <taxon>Russula</taxon>
    </lineage>
</organism>
<keyword evidence="7" id="KW-1185">Reference proteome</keyword>
<dbReference type="GO" id="GO:0036149">
    <property type="term" value="P:phosphatidylinositol acyl-chain remodeling"/>
    <property type="evidence" value="ECO:0007669"/>
    <property type="project" value="TreeGrafter"/>
</dbReference>
<dbReference type="SUPFAM" id="SSF69593">
    <property type="entry name" value="Glycerol-3-phosphate (1)-acyltransferase"/>
    <property type="match status" value="1"/>
</dbReference>
<evidence type="ECO:0000259" key="5">
    <source>
        <dbReference type="SMART" id="SM00563"/>
    </source>
</evidence>
<sequence length="419" mass="47536">MTVVSKSIYATQIPDRPPRTWAQTAHAITYFIVFNLGCLMINASQFVVLLPLRCLPLALAKSLYHAGIRLSKGAFGTLLILMCQWFAPSRLVITLEQDGLGAFSMDEIDAIAMRGRDGRVLGLNLPNKSVLIANHQVYADWWYAWCLTYFMDTHRDVCIVLKKSLKWVPIIGWGMQFFNFIFLARSWASDRIYLVKQLALLGQRAQVHDTPLTFILYPEGTLVSPDTRPISKKYADKLGISDMTHTLLPRSTGLHYSLRALSSCVPSLQLLDITVAYPGVPPMGYGQSYYTLRSIFFDGIPPPAVHMHIRRFDVAADVPIGNIPRSISGTPLGLSRGEVDVPEDERQTFDVWLRDRWAEKDQLMQRFYDTGSFSAPLDKYPEIDVPLQLRQKREVIDVFLFFIPALVGYAWTQLKRFAP</sequence>
<evidence type="ECO:0000256" key="2">
    <source>
        <dbReference type="ARBA" id="ARBA00022679"/>
    </source>
</evidence>
<comment type="caution">
    <text evidence="6">The sequence shown here is derived from an EMBL/GenBank/DDBJ whole genome shotgun (WGS) entry which is preliminary data.</text>
</comment>
<dbReference type="Pfam" id="PF01553">
    <property type="entry name" value="Acyltransferase"/>
    <property type="match status" value="1"/>
</dbReference>
<reference evidence="6" key="2">
    <citation type="journal article" date="2020" name="Nat. Commun.">
        <title>Large-scale genome sequencing of mycorrhizal fungi provides insights into the early evolution of symbiotic traits.</title>
        <authorList>
            <person name="Miyauchi S."/>
            <person name="Kiss E."/>
            <person name="Kuo A."/>
            <person name="Drula E."/>
            <person name="Kohler A."/>
            <person name="Sanchez-Garcia M."/>
            <person name="Morin E."/>
            <person name="Andreopoulos B."/>
            <person name="Barry K.W."/>
            <person name="Bonito G."/>
            <person name="Buee M."/>
            <person name="Carver A."/>
            <person name="Chen C."/>
            <person name="Cichocki N."/>
            <person name="Clum A."/>
            <person name="Culley D."/>
            <person name="Crous P.W."/>
            <person name="Fauchery L."/>
            <person name="Girlanda M."/>
            <person name="Hayes R.D."/>
            <person name="Keri Z."/>
            <person name="LaButti K."/>
            <person name="Lipzen A."/>
            <person name="Lombard V."/>
            <person name="Magnuson J."/>
            <person name="Maillard F."/>
            <person name="Murat C."/>
            <person name="Nolan M."/>
            <person name="Ohm R.A."/>
            <person name="Pangilinan J."/>
            <person name="Pereira M.F."/>
            <person name="Perotto S."/>
            <person name="Peter M."/>
            <person name="Pfister S."/>
            <person name="Riley R."/>
            <person name="Sitrit Y."/>
            <person name="Stielow J.B."/>
            <person name="Szollosi G."/>
            <person name="Zifcakova L."/>
            <person name="Stursova M."/>
            <person name="Spatafora J.W."/>
            <person name="Tedersoo L."/>
            <person name="Vaario L.M."/>
            <person name="Yamada A."/>
            <person name="Yan M."/>
            <person name="Wang P."/>
            <person name="Xu J."/>
            <person name="Bruns T."/>
            <person name="Baldrian P."/>
            <person name="Vilgalys R."/>
            <person name="Dunand C."/>
            <person name="Henrissat B."/>
            <person name="Grigoriev I.V."/>
            <person name="Hibbett D."/>
            <person name="Nagy L.G."/>
            <person name="Martin F.M."/>
        </authorList>
    </citation>
    <scope>NUCLEOTIDE SEQUENCE</scope>
    <source>
        <strain evidence="6">Prilba</strain>
    </source>
</reference>
<gene>
    <name evidence="6" type="ORF">DFH94DRAFT_735056</name>
</gene>
<keyword evidence="4" id="KW-0472">Membrane</keyword>
<feature type="domain" description="Phospholipid/glycerol acyltransferase" evidence="5">
    <location>
        <begin position="129"/>
        <end position="255"/>
    </location>
</feature>
<proteinExistence type="inferred from homology"/>
<dbReference type="Proteomes" id="UP000759537">
    <property type="component" value="Unassembled WGS sequence"/>
</dbReference>
<keyword evidence="3 6" id="KW-0012">Acyltransferase</keyword>
<name>A0A9P5MYV6_9AGAM</name>
<dbReference type="CDD" id="cd07990">
    <property type="entry name" value="LPLAT_LCLAT1-like"/>
    <property type="match status" value="1"/>
</dbReference>
<dbReference type="EMBL" id="WHVB01000006">
    <property type="protein sequence ID" value="KAF8482106.1"/>
    <property type="molecule type" value="Genomic_DNA"/>
</dbReference>
<evidence type="ECO:0000313" key="7">
    <source>
        <dbReference type="Proteomes" id="UP000759537"/>
    </source>
</evidence>
<evidence type="ECO:0000256" key="4">
    <source>
        <dbReference type="SAM" id="Phobius"/>
    </source>
</evidence>
<dbReference type="PANTHER" id="PTHR10983">
    <property type="entry name" value="1-ACYLGLYCEROL-3-PHOSPHATE ACYLTRANSFERASE-RELATED"/>
    <property type="match status" value="1"/>
</dbReference>
<dbReference type="GO" id="GO:0005783">
    <property type="term" value="C:endoplasmic reticulum"/>
    <property type="evidence" value="ECO:0007669"/>
    <property type="project" value="TreeGrafter"/>
</dbReference>
<dbReference type="SMART" id="SM00563">
    <property type="entry name" value="PlsC"/>
    <property type="match status" value="1"/>
</dbReference>
<dbReference type="InterPro" id="IPR002123">
    <property type="entry name" value="Plipid/glycerol_acylTrfase"/>
</dbReference>
<dbReference type="Pfam" id="PF16076">
    <property type="entry name" value="Acyltransf_C"/>
    <property type="match status" value="1"/>
</dbReference>
<dbReference type="PANTHER" id="PTHR10983:SF16">
    <property type="entry name" value="LYSOCARDIOLIPIN ACYLTRANSFERASE 1"/>
    <property type="match status" value="1"/>
</dbReference>
<evidence type="ECO:0000256" key="1">
    <source>
        <dbReference type="ARBA" id="ARBA00008655"/>
    </source>
</evidence>
<accession>A0A9P5MYV6</accession>
<evidence type="ECO:0000313" key="6">
    <source>
        <dbReference type="EMBL" id="KAF8482106.1"/>
    </source>
</evidence>
<protein>
    <submittedName>
        <fullName evidence="6">Acyltransferase-domain-containing protein</fullName>
    </submittedName>
</protein>
<keyword evidence="4" id="KW-0812">Transmembrane</keyword>
<dbReference type="GO" id="GO:0016746">
    <property type="term" value="F:acyltransferase activity"/>
    <property type="evidence" value="ECO:0007669"/>
    <property type="project" value="UniProtKB-KW"/>
</dbReference>
<keyword evidence="2" id="KW-0808">Transferase</keyword>
<dbReference type="OrthoDB" id="189226at2759"/>
<dbReference type="AlphaFoldDB" id="A0A9P5MYV6"/>
<evidence type="ECO:0000256" key="3">
    <source>
        <dbReference type="ARBA" id="ARBA00023315"/>
    </source>
</evidence>
<reference evidence="6" key="1">
    <citation type="submission" date="2019-10" db="EMBL/GenBank/DDBJ databases">
        <authorList>
            <consortium name="DOE Joint Genome Institute"/>
            <person name="Kuo A."/>
            <person name="Miyauchi S."/>
            <person name="Kiss E."/>
            <person name="Drula E."/>
            <person name="Kohler A."/>
            <person name="Sanchez-Garcia M."/>
            <person name="Andreopoulos B."/>
            <person name="Barry K.W."/>
            <person name="Bonito G."/>
            <person name="Buee M."/>
            <person name="Carver A."/>
            <person name="Chen C."/>
            <person name="Cichocki N."/>
            <person name="Clum A."/>
            <person name="Culley D."/>
            <person name="Crous P.W."/>
            <person name="Fauchery L."/>
            <person name="Girlanda M."/>
            <person name="Hayes R."/>
            <person name="Keri Z."/>
            <person name="LaButti K."/>
            <person name="Lipzen A."/>
            <person name="Lombard V."/>
            <person name="Magnuson J."/>
            <person name="Maillard F."/>
            <person name="Morin E."/>
            <person name="Murat C."/>
            <person name="Nolan M."/>
            <person name="Ohm R."/>
            <person name="Pangilinan J."/>
            <person name="Pereira M."/>
            <person name="Perotto S."/>
            <person name="Peter M."/>
            <person name="Riley R."/>
            <person name="Sitrit Y."/>
            <person name="Stielow B."/>
            <person name="Szollosi G."/>
            <person name="Zifcakova L."/>
            <person name="Stursova M."/>
            <person name="Spatafora J.W."/>
            <person name="Tedersoo L."/>
            <person name="Vaario L.-M."/>
            <person name="Yamada A."/>
            <person name="Yan M."/>
            <person name="Wang P."/>
            <person name="Xu J."/>
            <person name="Bruns T."/>
            <person name="Baldrian P."/>
            <person name="Vilgalys R."/>
            <person name="Henrissat B."/>
            <person name="Grigoriev I.V."/>
            <person name="Hibbett D."/>
            <person name="Nagy L.G."/>
            <person name="Martin F.M."/>
        </authorList>
    </citation>
    <scope>NUCLEOTIDE SEQUENCE</scope>
    <source>
        <strain evidence="6">Prilba</strain>
    </source>
</reference>
<feature type="transmembrane region" description="Helical" evidence="4">
    <location>
        <begin position="27"/>
        <end position="52"/>
    </location>
</feature>
<comment type="similarity">
    <text evidence="1">Belongs to the 1-acyl-sn-glycerol-3-phosphate acyltransferase family.</text>
</comment>
<keyword evidence="4" id="KW-1133">Transmembrane helix</keyword>